<gene>
    <name evidence="1" type="ORF">COLO4_02371</name>
</gene>
<evidence type="ECO:0000313" key="2">
    <source>
        <dbReference type="Proteomes" id="UP000187203"/>
    </source>
</evidence>
<organism evidence="1 2">
    <name type="scientific">Corchorus olitorius</name>
    <dbReference type="NCBI Taxonomy" id="93759"/>
    <lineage>
        <taxon>Eukaryota</taxon>
        <taxon>Viridiplantae</taxon>
        <taxon>Streptophyta</taxon>
        <taxon>Embryophyta</taxon>
        <taxon>Tracheophyta</taxon>
        <taxon>Spermatophyta</taxon>
        <taxon>Magnoliopsida</taxon>
        <taxon>eudicotyledons</taxon>
        <taxon>Gunneridae</taxon>
        <taxon>Pentapetalae</taxon>
        <taxon>rosids</taxon>
        <taxon>malvids</taxon>
        <taxon>Malvales</taxon>
        <taxon>Malvaceae</taxon>
        <taxon>Grewioideae</taxon>
        <taxon>Apeibeae</taxon>
        <taxon>Corchorus</taxon>
    </lineage>
</organism>
<proteinExistence type="predicted"/>
<evidence type="ECO:0000313" key="1">
    <source>
        <dbReference type="EMBL" id="OMP13046.1"/>
    </source>
</evidence>
<protein>
    <submittedName>
        <fullName evidence="1">Uncharacterized protein</fullName>
    </submittedName>
</protein>
<keyword evidence="2" id="KW-1185">Reference proteome</keyword>
<dbReference type="AlphaFoldDB" id="A0A1R3L126"/>
<dbReference type="EMBL" id="AWUE01005298">
    <property type="protein sequence ID" value="OMP13046.1"/>
    <property type="molecule type" value="Genomic_DNA"/>
</dbReference>
<accession>A0A1R3L126</accession>
<reference evidence="2" key="1">
    <citation type="submission" date="2013-09" db="EMBL/GenBank/DDBJ databases">
        <title>Corchorus olitorius genome sequencing.</title>
        <authorList>
            <person name="Alam M."/>
            <person name="Haque M.S."/>
            <person name="Islam M.S."/>
            <person name="Emdad E.M."/>
            <person name="Islam M.M."/>
            <person name="Ahmed B."/>
            <person name="Halim A."/>
            <person name="Hossen Q.M.M."/>
            <person name="Hossain M.Z."/>
            <person name="Ahmed R."/>
            <person name="Khan M.M."/>
            <person name="Islam R."/>
            <person name="Rashid M.M."/>
            <person name="Khan S.A."/>
            <person name="Rahman M.S."/>
            <person name="Alam M."/>
            <person name="Yahiya A.S."/>
            <person name="Khan M.S."/>
            <person name="Azam M.S."/>
            <person name="Haque T."/>
            <person name="Lashkar M.Z.H."/>
            <person name="Akhand A.I."/>
            <person name="Morshed G."/>
            <person name="Roy S."/>
            <person name="Uddin K.S."/>
            <person name="Rabeya T."/>
            <person name="Hossain A.S."/>
            <person name="Chowdhury A."/>
            <person name="Snigdha A.R."/>
            <person name="Mortoza M.S."/>
            <person name="Matin S.A."/>
            <person name="Hoque S.M.E."/>
            <person name="Islam M.K."/>
            <person name="Roy D.K."/>
            <person name="Haider R."/>
            <person name="Moosa M.M."/>
            <person name="Elias S.M."/>
            <person name="Hasan A.M."/>
            <person name="Jahan S."/>
            <person name="Shafiuddin M."/>
            <person name="Mahmood N."/>
            <person name="Shommy N.S."/>
        </authorList>
    </citation>
    <scope>NUCLEOTIDE SEQUENCE [LARGE SCALE GENOMIC DNA]</scope>
    <source>
        <strain evidence="2">cv. O-4</strain>
    </source>
</reference>
<name>A0A1R3L126_9ROSI</name>
<sequence length="283" mass="32300">MALLVAIWREWVREVELSAAGRSSDTASCAGPAPDAAAPVTTDIREPRIRPCSASLRIRNYRFSGTGPDPRRVAIILSSKFSFRSETDGEREMHHRRHPHRPRTCTADLKHLLHEEAERIRLIGRKSLDLHETRLAVKPYRLRLADAGFETNGRKAKLLTTRDERIHDQLADAQTPRLRIDEHALDLSRAIARFHQRPAADHAATLPHHEKRDIILLKRADIDQMIAFCGVKRRHIGIGKVDEAQNRVLTGCLKLDLRWPMRCLPFSQKSCVFRRNVTAIGIR</sequence>
<dbReference type="Proteomes" id="UP000187203">
    <property type="component" value="Unassembled WGS sequence"/>
</dbReference>
<comment type="caution">
    <text evidence="1">The sequence shown here is derived from an EMBL/GenBank/DDBJ whole genome shotgun (WGS) entry which is preliminary data.</text>
</comment>